<dbReference type="EMBL" id="BK015535">
    <property type="protein sequence ID" value="DAE11728.1"/>
    <property type="molecule type" value="Genomic_DNA"/>
</dbReference>
<proteinExistence type="predicted"/>
<name>A0A8S5PY97_9CAUD</name>
<protein>
    <submittedName>
        <fullName evidence="1">Uncharacterized protein</fullName>
    </submittedName>
</protein>
<accession>A0A8S5PY97</accession>
<reference evidence="1" key="1">
    <citation type="journal article" date="2021" name="Proc. Natl. Acad. Sci. U.S.A.">
        <title>A Catalog of Tens of Thousands of Viruses from Human Metagenomes Reveals Hidden Associations with Chronic Diseases.</title>
        <authorList>
            <person name="Tisza M.J."/>
            <person name="Buck C.B."/>
        </authorList>
    </citation>
    <scope>NUCLEOTIDE SEQUENCE</scope>
    <source>
        <strain evidence="1">Ct2vX3</strain>
    </source>
</reference>
<evidence type="ECO:0000313" key="1">
    <source>
        <dbReference type="EMBL" id="DAE11728.1"/>
    </source>
</evidence>
<organism evidence="1">
    <name type="scientific">Siphoviridae sp. ct2vX3</name>
    <dbReference type="NCBI Taxonomy" id="2825318"/>
    <lineage>
        <taxon>Viruses</taxon>
        <taxon>Duplodnaviria</taxon>
        <taxon>Heunggongvirae</taxon>
        <taxon>Uroviricota</taxon>
        <taxon>Caudoviricetes</taxon>
    </lineage>
</organism>
<sequence>MANRLNLNFGLETNKERSEFLASYLERPEFQKRPPSEEELETMSNYILWGRDPDTGKNVVQSKEIQIETRNGTWDKQEAESLDALMEGSAFNEATLQRPTQSAQKIPRETFSREDALTRCPDSLRDTFKDLFAQIDELDLGINYYDLLHGKRKNPPRPQLLNRFSEEEQFRIRMAASEWSQFKYLKRRHLLVELRR</sequence>